<dbReference type="RefSeq" id="WP_336545499.1">
    <property type="nucleotide sequence ID" value="NZ_JBBBDM010000005.1"/>
</dbReference>
<dbReference type="SUPFAM" id="SSF53756">
    <property type="entry name" value="UDP-Glycosyltransferase/glycogen phosphorylase"/>
    <property type="match status" value="1"/>
</dbReference>
<dbReference type="Gene3D" id="3.40.50.2000">
    <property type="entry name" value="Glycogen Phosphorylase B"/>
    <property type="match status" value="2"/>
</dbReference>
<evidence type="ECO:0000313" key="1">
    <source>
        <dbReference type="EMBL" id="MEI5687891.1"/>
    </source>
</evidence>
<comment type="caution">
    <text evidence="1">The sequence shown here is derived from an EMBL/GenBank/DDBJ whole genome shotgun (WGS) entry which is preliminary data.</text>
</comment>
<proteinExistence type="predicted"/>
<name>A0ABU8H4L2_9SPHN</name>
<reference evidence="1 2" key="1">
    <citation type="journal article" date="2013" name="Int. J. Syst. Evol. Microbiol.">
        <title>Sphingomonas kyungheensis sp. nov., a bacterium with ginsenoside-converting activity isolated from soil of a ginseng field.</title>
        <authorList>
            <person name="Son H.M."/>
            <person name="Yang J.E."/>
            <person name="Park Y."/>
            <person name="Han C.K."/>
            <person name="Kim S.G."/>
            <person name="Kook M."/>
            <person name="Yi T.H."/>
        </authorList>
    </citation>
    <scope>NUCLEOTIDE SEQUENCE [LARGE SCALE GENOMIC DNA]</scope>
    <source>
        <strain evidence="1 2">LMG 26582</strain>
    </source>
</reference>
<keyword evidence="2" id="KW-1185">Reference proteome</keyword>
<evidence type="ECO:0000313" key="2">
    <source>
        <dbReference type="Proteomes" id="UP001367771"/>
    </source>
</evidence>
<evidence type="ECO:0008006" key="3">
    <source>
        <dbReference type="Google" id="ProtNLM"/>
    </source>
</evidence>
<dbReference type="EMBL" id="JBBBDM010000005">
    <property type="protein sequence ID" value="MEI5687891.1"/>
    <property type="molecule type" value="Genomic_DNA"/>
</dbReference>
<protein>
    <recommendedName>
        <fullName evidence="3">Glycosyltransferase</fullName>
    </recommendedName>
</protein>
<accession>A0ABU8H4L2</accession>
<organism evidence="1 2">
    <name type="scientific">Sphingomonas kyungheensis</name>
    <dbReference type="NCBI Taxonomy" id="1069987"/>
    <lineage>
        <taxon>Bacteria</taxon>
        <taxon>Pseudomonadati</taxon>
        <taxon>Pseudomonadota</taxon>
        <taxon>Alphaproteobacteria</taxon>
        <taxon>Sphingomonadales</taxon>
        <taxon>Sphingomonadaceae</taxon>
        <taxon>Sphingomonas</taxon>
    </lineage>
</organism>
<gene>
    <name evidence="1" type="ORF">V8201_12445</name>
</gene>
<sequence>MSNTTEQRILIVSGAYPPDICGVGDYTARLMEAAQSNWQLFVERDWSLSALPRIVWRLFALKPTDIVIQYPTQGYGWSLVPHILIMIGWITRRYRSVLALHEFTSLSRKAQIALAVASHFSVSIIFTTEVERDRARAFKWFSSKVPTSVIGILSNIPRAQSQPNFVGRSIDVAYFGHIRPNKGLEDFLDVIAVMRTAVPLAHIAIIGEIPKGYEAFGAMVADRCAAIGVTLTLGLDDEAVAWQLADTKILYLPFRDGVSARRGSVLAGLSNGAIVATRIGEATPTSLRPAVIACDGTSEDVMILRNALAMSSDQAAILQREGHLYITQTLPQDWVHVAALYQETIAKAIN</sequence>
<dbReference type="Proteomes" id="UP001367771">
    <property type="component" value="Unassembled WGS sequence"/>
</dbReference>